<dbReference type="GO" id="GO:0005829">
    <property type="term" value="C:cytosol"/>
    <property type="evidence" value="ECO:0007669"/>
    <property type="project" value="TreeGrafter"/>
</dbReference>
<dbReference type="OrthoDB" id="9766088at2"/>
<comment type="similarity">
    <text evidence="7">Belongs to the class-II aminoacyl-tRNA synthetase family. AsnA subfamily.</text>
</comment>
<comment type="catalytic activity">
    <reaction evidence="7">
        <text>L-aspartate + NH4(+) + ATP = L-asparagine + AMP + diphosphate + H(+)</text>
        <dbReference type="Rhea" id="RHEA:11372"/>
        <dbReference type="ChEBI" id="CHEBI:15378"/>
        <dbReference type="ChEBI" id="CHEBI:28938"/>
        <dbReference type="ChEBI" id="CHEBI:29991"/>
        <dbReference type="ChEBI" id="CHEBI:30616"/>
        <dbReference type="ChEBI" id="CHEBI:33019"/>
        <dbReference type="ChEBI" id="CHEBI:58048"/>
        <dbReference type="ChEBI" id="CHEBI:456215"/>
        <dbReference type="EC" id="6.3.1.1"/>
    </reaction>
</comment>
<gene>
    <name evidence="7" type="primary">asnA</name>
    <name evidence="10" type="ORF">SAMN03080601_02048</name>
</gene>
<comment type="subcellular location">
    <subcellularLocation>
        <location evidence="7">Cytoplasm</location>
    </subcellularLocation>
</comment>
<name>A0A1T5H2F6_9BACT</name>
<feature type="domain" description="Aminoacyl-transfer RNA synthetases class-II family profile" evidence="9">
    <location>
        <begin position="27"/>
        <end position="331"/>
    </location>
</feature>
<evidence type="ECO:0000256" key="4">
    <source>
        <dbReference type="ARBA" id="ARBA00022741"/>
    </source>
</evidence>
<dbReference type="EMBL" id="FUYV01000011">
    <property type="protein sequence ID" value="SKC14856.1"/>
    <property type="molecule type" value="Genomic_DNA"/>
</dbReference>
<dbReference type="PIRSF" id="PIRSF001555">
    <property type="entry name" value="Asp_ammon_ligase"/>
    <property type="match status" value="1"/>
</dbReference>
<comment type="pathway">
    <text evidence="7">Amino-acid biosynthesis; L-asparagine biosynthesis; L-asparagine from L-aspartate (ammonia route): step 1/1.</text>
</comment>
<keyword evidence="3 7" id="KW-0028">Amino-acid biosynthesis</keyword>
<evidence type="ECO:0000256" key="8">
    <source>
        <dbReference type="NCBIfam" id="TIGR00669"/>
    </source>
</evidence>
<organism evidence="10 11">
    <name type="scientific">Alkalitalea saponilacus</name>
    <dbReference type="NCBI Taxonomy" id="889453"/>
    <lineage>
        <taxon>Bacteria</taxon>
        <taxon>Pseudomonadati</taxon>
        <taxon>Bacteroidota</taxon>
        <taxon>Bacteroidia</taxon>
        <taxon>Marinilabiliales</taxon>
        <taxon>Marinilabiliaceae</taxon>
        <taxon>Alkalitalea</taxon>
    </lineage>
</organism>
<evidence type="ECO:0000256" key="3">
    <source>
        <dbReference type="ARBA" id="ARBA00022605"/>
    </source>
</evidence>
<evidence type="ECO:0000256" key="2">
    <source>
        <dbReference type="ARBA" id="ARBA00022598"/>
    </source>
</evidence>
<dbReference type="InterPro" id="IPR006195">
    <property type="entry name" value="aa-tRNA-synth_II"/>
</dbReference>
<dbReference type="CDD" id="cd00645">
    <property type="entry name" value="AsnA"/>
    <property type="match status" value="1"/>
</dbReference>
<dbReference type="GO" id="GO:0070981">
    <property type="term" value="P:L-asparagine biosynthetic process"/>
    <property type="evidence" value="ECO:0007669"/>
    <property type="project" value="UniProtKB-UniRule"/>
</dbReference>
<keyword evidence="5 7" id="KW-0067">ATP-binding</keyword>
<protein>
    <recommendedName>
        <fullName evidence="7 8">Aspartate--ammonia ligase</fullName>
        <ecNumber evidence="7 8">6.3.1.1</ecNumber>
    </recommendedName>
    <alternativeName>
        <fullName evidence="7">Asparagine synthetase A</fullName>
    </alternativeName>
</protein>
<keyword evidence="4 7" id="KW-0547">Nucleotide-binding</keyword>
<dbReference type="PANTHER" id="PTHR30073:SF5">
    <property type="entry name" value="ASPARTATE--AMMONIA LIGASE"/>
    <property type="match status" value="1"/>
</dbReference>
<dbReference type="KEGG" id="asx:CDL62_18075"/>
<dbReference type="Proteomes" id="UP000191055">
    <property type="component" value="Unassembled WGS sequence"/>
</dbReference>
<reference evidence="10 11" key="1">
    <citation type="submission" date="2017-02" db="EMBL/GenBank/DDBJ databases">
        <authorList>
            <person name="Peterson S.W."/>
        </authorList>
    </citation>
    <scope>NUCLEOTIDE SEQUENCE [LARGE SCALE GENOMIC DNA]</scope>
    <source>
        <strain evidence="10 11">DSM 24412</strain>
    </source>
</reference>
<keyword evidence="6 7" id="KW-0061">Asparagine biosynthesis</keyword>
<evidence type="ECO:0000313" key="10">
    <source>
        <dbReference type="EMBL" id="SKC14856.1"/>
    </source>
</evidence>
<sequence>MRDLLYIPENYKSLLDLKQTEHAITIIKDSFQTFLSADLRLRRVTAPLFVLKGTGLNDDLSGKERPVTFPVRGMGNREVEVVHSLAKWKRMMLADYEIEPGYGIYTDMNAIRPDEDLDNTHSIYVDQWDWERHIREKDRNLDYLKSVVVRIFEVMKRTEFVVYEKYPNIKPILPEEITFIHAEELYDMYPNLSSKDREDAITRKYGAVFIIGIGGDMPCGEPHDGRAPDYDDWSTPTVNNFIGLNGDILLWNPILKKAFEISSMGIRVDAEVLKRQLTLRNEEKRMALMFHQRLINNELPLSIGGGIGQSRLCMFFLRKAHIGEIQASIWPDEMRQVCKRNNIVLV</sequence>
<evidence type="ECO:0000259" key="9">
    <source>
        <dbReference type="PROSITE" id="PS50862"/>
    </source>
</evidence>
<keyword evidence="1 7" id="KW-0963">Cytoplasm</keyword>
<dbReference type="NCBIfam" id="TIGR00669">
    <property type="entry name" value="asnA"/>
    <property type="match status" value="1"/>
</dbReference>
<dbReference type="InterPro" id="IPR045864">
    <property type="entry name" value="aa-tRNA-synth_II/BPL/LPL"/>
</dbReference>
<dbReference type="RefSeq" id="WP_079557780.1">
    <property type="nucleotide sequence ID" value="NZ_CP021904.1"/>
</dbReference>
<evidence type="ECO:0000256" key="7">
    <source>
        <dbReference type="HAMAP-Rule" id="MF_00555"/>
    </source>
</evidence>
<evidence type="ECO:0000256" key="5">
    <source>
        <dbReference type="ARBA" id="ARBA00022840"/>
    </source>
</evidence>
<dbReference type="HAMAP" id="MF_00555">
    <property type="entry name" value="AsnA"/>
    <property type="match status" value="1"/>
</dbReference>
<dbReference type="SUPFAM" id="SSF55681">
    <property type="entry name" value="Class II aaRS and biotin synthetases"/>
    <property type="match status" value="1"/>
</dbReference>
<accession>A0A1T5H2F6</accession>
<dbReference type="PANTHER" id="PTHR30073">
    <property type="entry name" value="ASPARTATE--AMMONIA LIGASE"/>
    <property type="match status" value="1"/>
</dbReference>
<evidence type="ECO:0000256" key="6">
    <source>
        <dbReference type="ARBA" id="ARBA00022888"/>
    </source>
</evidence>
<dbReference type="InterPro" id="IPR004618">
    <property type="entry name" value="AsnA"/>
</dbReference>
<dbReference type="PROSITE" id="PS50862">
    <property type="entry name" value="AA_TRNA_LIGASE_II"/>
    <property type="match status" value="1"/>
</dbReference>
<evidence type="ECO:0000256" key="1">
    <source>
        <dbReference type="ARBA" id="ARBA00022490"/>
    </source>
</evidence>
<evidence type="ECO:0000313" key="11">
    <source>
        <dbReference type="Proteomes" id="UP000191055"/>
    </source>
</evidence>
<dbReference type="Pfam" id="PF03590">
    <property type="entry name" value="AsnA"/>
    <property type="match status" value="1"/>
</dbReference>
<dbReference type="UniPathway" id="UPA00134">
    <property type="reaction ID" value="UER00194"/>
</dbReference>
<proteinExistence type="inferred from homology"/>
<keyword evidence="11" id="KW-1185">Reference proteome</keyword>
<dbReference type="AlphaFoldDB" id="A0A1T5H2F6"/>
<dbReference type="GO" id="GO:0004071">
    <property type="term" value="F:aspartate-ammonia ligase activity"/>
    <property type="evidence" value="ECO:0007669"/>
    <property type="project" value="UniProtKB-UniRule"/>
</dbReference>
<dbReference type="Gene3D" id="3.30.930.10">
    <property type="entry name" value="Bira Bifunctional Protein, Domain 2"/>
    <property type="match status" value="1"/>
</dbReference>
<dbReference type="EC" id="6.3.1.1" evidence="7 8"/>
<dbReference type="STRING" id="889453.SAMN03080601_02048"/>
<dbReference type="GO" id="GO:0005524">
    <property type="term" value="F:ATP binding"/>
    <property type="evidence" value="ECO:0007669"/>
    <property type="project" value="UniProtKB-UniRule"/>
</dbReference>
<keyword evidence="2 7" id="KW-0436">Ligase</keyword>